<evidence type="ECO:0000259" key="5">
    <source>
        <dbReference type="SMART" id="SM00709"/>
    </source>
</evidence>
<dbReference type="PANTHER" id="PTHR10876:SF0">
    <property type="entry name" value="ZINC FINGER PROTEIN ZPR1"/>
    <property type="match status" value="1"/>
</dbReference>
<protein>
    <submittedName>
        <fullName evidence="8">Zpr1 domain-containing protein</fullName>
    </submittedName>
</protein>
<name>A0A0N4TFP1_BRUPA</name>
<dbReference type="InterPro" id="IPR056180">
    <property type="entry name" value="ZPR1_jr_dom"/>
</dbReference>
<reference evidence="6 7" key="2">
    <citation type="submission" date="2018-11" db="EMBL/GenBank/DDBJ databases">
        <authorList>
            <consortium name="Pathogen Informatics"/>
        </authorList>
    </citation>
    <scope>NUCLEOTIDE SEQUENCE [LARGE SCALE GENOMIC DNA]</scope>
</reference>
<dbReference type="EMBL" id="UZAD01007241">
    <property type="protein sequence ID" value="VDN88179.1"/>
    <property type="molecule type" value="Genomic_DNA"/>
</dbReference>
<dbReference type="InterPro" id="IPR004457">
    <property type="entry name" value="Znf_ZPR1"/>
</dbReference>
<dbReference type="STRING" id="6280.A0A0N4TFP1"/>
<evidence type="ECO:0000313" key="8">
    <source>
        <dbReference type="WBParaSite" id="BPAG_0000702901-mRNA-1"/>
    </source>
</evidence>
<dbReference type="AlphaFoldDB" id="A0A0N4TFP1"/>
<dbReference type="PANTHER" id="PTHR10876">
    <property type="entry name" value="ZINC FINGER PROTEIN ZPR1"/>
    <property type="match status" value="1"/>
</dbReference>
<keyword evidence="7" id="KW-1185">Reference proteome</keyword>
<evidence type="ECO:0000256" key="4">
    <source>
        <dbReference type="ARBA" id="ARBA00022833"/>
    </source>
</evidence>
<reference evidence="8" key="1">
    <citation type="submission" date="2017-02" db="UniProtKB">
        <authorList>
            <consortium name="WormBaseParasite"/>
        </authorList>
    </citation>
    <scope>IDENTIFICATION</scope>
</reference>
<dbReference type="GO" id="GO:0008270">
    <property type="term" value="F:zinc ion binding"/>
    <property type="evidence" value="ECO:0007669"/>
    <property type="project" value="UniProtKB-KW"/>
</dbReference>
<dbReference type="GO" id="GO:0005634">
    <property type="term" value="C:nucleus"/>
    <property type="evidence" value="ECO:0007669"/>
    <property type="project" value="TreeGrafter"/>
</dbReference>
<proteinExistence type="inferred from homology"/>
<comment type="similarity">
    <text evidence="1">Belongs to the ZPR1 family.</text>
</comment>
<keyword evidence="2" id="KW-0479">Metal-binding</keyword>
<dbReference type="SMART" id="SM00709">
    <property type="entry name" value="Zpr1"/>
    <property type="match status" value="1"/>
</dbReference>
<dbReference type="Pfam" id="PF22794">
    <property type="entry name" value="jr-ZPR1"/>
    <property type="match status" value="1"/>
</dbReference>
<evidence type="ECO:0000313" key="7">
    <source>
        <dbReference type="Proteomes" id="UP000278627"/>
    </source>
</evidence>
<dbReference type="InterPro" id="IPR042451">
    <property type="entry name" value="ZPR1_A/B_dom"/>
</dbReference>
<dbReference type="Gene3D" id="2.60.120.1040">
    <property type="entry name" value="ZPR1, A/B domain"/>
    <property type="match status" value="1"/>
</dbReference>
<dbReference type="Proteomes" id="UP000278627">
    <property type="component" value="Unassembled WGS sequence"/>
</dbReference>
<feature type="domain" description="Zinc finger ZPR1-type" evidence="5">
    <location>
        <begin position="1"/>
        <end position="150"/>
    </location>
</feature>
<gene>
    <name evidence="6" type="ORF">BPAG_LOCUS6993</name>
</gene>
<evidence type="ECO:0000256" key="3">
    <source>
        <dbReference type="ARBA" id="ARBA00022771"/>
    </source>
</evidence>
<organism evidence="8">
    <name type="scientific">Brugia pahangi</name>
    <name type="common">Filarial nematode worm</name>
    <dbReference type="NCBI Taxonomy" id="6280"/>
    <lineage>
        <taxon>Eukaryota</taxon>
        <taxon>Metazoa</taxon>
        <taxon>Ecdysozoa</taxon>
        <taxon>Nematoda</taxon>
        <taxon>Chromadorea</taxon>
        <taxon>Rhabditida</taxon>
        <taxon>Spirurina</taxon>
        <taxon>Spiruromorpha</taxon>
        <taxon>Filarioidea</taxon>
        <taxon>Onchocercidae</taxon>
        <taxon>Brugia</taxon>
    </lineage>
</organism>
<accession>A0A0N4TFP1</accession>
<dbReference type="FunFam" id="2.60.120.1040:FF:000006">
    <property type="entry name" value="Zinc finger protein zpr1"/>
    <property type="match status" value="1"/>
</dbReference>
<dbReference type="WBParaSite" id="BPAG_0000702901-mRNA-1">
    <property type="protein sequence ID" value="BPAG_0000702901-mRNA-1"/>
    <property type="gene ID" value="BPAG_0000702901"/>
</dbReference>
<sequence length="195" mass="22263">NEVKSGAAIRDHGCRLTVLIEKRKGRETREVNIRRICSVNIIPEIVLLQEIDLARDVLKSDTCSMSIPELDLEVGSGALSGRFTTVEGLLVATRDQLKEQGDFFLVGDSRSEAENDRMKNFLDNFEQILLLRKKVHLILDDPTGNSYIQSLNAPMDDNRLRKEFYDRTNEQNDELGLNDMKTENYSQLETINECE</sequence>
<evidence type="ECO:0000256" key="1">
    <source>
        <dbReference type="ARBA" id="ARBA00008354"/>
    </source>
</evidence>
<evidence type="ECO:0000256" key="2">
    <source>
        <dbReference type="ARBA" id="ARBA00022723"/>
    </source>
</evidence>
<evidence type="ECO:0000313" key="6">
    <source>
        <dbReference type="EMBL" id="VDN88179.1"/>
    </source>
</evidence>
<keyword evidence="3" id="KW-0863">Zinc-finger</keyword>
<dbReference type="InterPro" id="IPR040141">
    <property type="entry name" value="ZPR1"/>
</dbReference>
<keyword evidence="4" id="KW-0862">Zinc</keyword>